<evidence type="ECO:0000256" key="1">
    <source>
        <dbReference type="SAM" id="Phobius"/>
    </source>
</evidence>
<comment type="caution">
    <text evidence="2">The sequence shown here is derived from an EMBL/GenBank/DDBJ whole genome shotgun (WGS) entry which is preliminary data.</text>
</comment>
<reference evidence="2 3" key="1">
    <citation type="submission" date="2016-07" db="EMBL/GenBank/DDBJ databases">
        <title>Draft genome sequence of Methyloligella halotolerans C2T (VKM B-2706T=CCUG 61687T=DSM 25045T), a halotolerant polyhydroxybutyrate accumulating methylotroph.</title>
        <authorList>
            <person name="Vasilenko O.V."/>
            <person name="Doronina N.V."/>
            <person name="Poroshina M.N."/>
            <person name="Tarlachkov S.V."/>
            <person name="Trotsenko Y.A."/>
        </authorList>
    </citation>
    <scope>NUCLEOTIDE SEQUENCE [LARGE SCALE GENOMIC DNA]</scope>
    <source>
        <strain evidence="2 3">VKM B-2706</strain>
    </source>
</reference>
<sequence>MADLKSHTRGVGIFTLVAASAMFGSQLLIQADAPSLASVIWAVAAALWLLVTYGLFALLTVIPKKPALTDGLNGGWLVSVVAAQSLAILTIRLIGVEGADGFSFSLPPWYCG</sequence>
<name>A0A1E2RUX0_9HYPH</name>
<evidence type="ECO:0000313" key="2">
    <source>
        <dbReference type="EMBL" id="ODA66024.1"/>
    </source>
</evidence>
<keyword evidence="3" id="KW-1185">Reference proteome</keyword>
<dbReference type="InterPro" id="IPR038665">
    <property type="entry name" value="Voltage-dep_anion_channel_sf"/>
</dbReference>
<evidence type="ECO:0000313" key="3">
    <source>
        <dbReference type="Proteomes" id="UP000095087"/>
    </source>
</evidence>
<gene>
    <name evidence="2" type="ORF">A7A08_03038</name>
</gene>
<dbReference type="Gene3D" id="1.50.10.150">
    <property type="entry name" value="Voltage-dependent anion channel"/>
    <property type="match status" value="1"/>
</dbReference>
<feature type="transmembrane region" description="Helical" evidence="1">
    <location>
        <begin position="74"/>
        <end position="95"/>
    </location>
</feature>
<dbReference type="AlphaFoldDB" id="A0A1E2RUX0"/>
<dbReference type="EMBL" id="MASI01000011">
    <property type="protein sequence ID" value="ODA66024.1"/>
    <property type="molecule type" value="Genomic_DNA"/>
</dbReference>
<dbReference type="Proteomes" id="UP000095087">
    <property type="component" value="Unassembled WGS sequence"/>
</dbReference>
<protein>
    <submittedName>
        <fullName evidence="2">Uncharacterized protein</fullName>
    </submittedName>
</protein>
<keyword evidence="1" id="KW-0472">Membrane</keyword>
<proteinExistence type="predicted"/>
<organism evidence="2 3">
    <name type="scientific">Methyloligella halotolerans</name>
    <dbReference type="NCBI Taxonomy" id="1177755"/>
    <lineage>
        <taxon>Bacteria</taxon>
        <taxon>Pseudomonadati</taxon>
        <taxon>Pseudomonadota</taxon>
        <taxon>Alphaproteobacteria</taxon>
        <taxon>Hyphomicrobiales</taxon>
        <taxon>Hyphomicrobiaceae</taxon>
        <taxon>Methyloligella</taxon>
    </lineage>
</organism>
<accession>A0A1E2RUX0</accession>
<feature type="transmembrane region" description="Helical" evidence="1">
    <location>
        <begin position="40"/>
        <end position="62"/>
    </location>
</feature>
<keyword evidence="1" id="KW-0812">Transmembrane</keyword>
<keyword evidence="1" id="KW-1133">Transmembrane helix</keyword>